<reference evidence="3" key="2">
    <citation type="submission" date="2011-11" db="EMBL/GenBank/DDBJ databases">
        <authorList>
            <person name="Barker E."/>
        </authorList>
    </citation>
    <scope>NUCLEOTIDE SEQUENCE</scope>
    <source>
        <strain evidence="3">Birmingham 1</strain>
    </source>
</reference>
<dbReference type="HOGENOM" id="CLU_445981_0_0_14"/>
<keyword evidence="2" id="KW-1133">Transmembrane helix</keyword>
<dbReference type="PATRIC" id="fig|1116213.3.peg.124"/>
<accession>G8C2T4</accession>
<evidence type="ECO:0000256" key="1">
    <source>
        <dbReference type="SAM" id="Coils"/>
    </source>
</evidence>
<evidence type="ECO:0000313" key="3">
    <source>
        <dbReference type="EMBL" id="CCE66632.1"/>
    </source>
</evidence>
<feature type="coiled-coil region" evidence="1">
    <location>
        <begin position="166"/>
        <end position="249"/>
    </location>
</feature>
<gene>
    <name evidence="3" type="ORF">MHM_01140</name>
</gene>
<protein>
    <submittedName>
        <fullName evidence="3">Uncharacterized protein</fullName>
    </submittedName>
</protein>
<name>G8C2T4_9MOLU</name>
<feature type="transmembrane region" description="Helical" evidence="2">
    <location>
        <begin position="12"/>
        <end position="31"/>
    </location>
</feature>
<keyword evidence="2" id="KW-0472">Membrane</keyword>
<proteinExistence type="predicted"/>
<feature type="coiled-coil region" evidence="1">
    <location>
        <begin position="54"/>
        <end position="123"/>
    </location>
</feature>
<reference evidence="3" key="1">
    <citation type="submission" date="2011-11" db="EMBL/GenBank/DDBJ databases">
        <title>Complete genome sequence of Candidatus Mycoplasma haemominutum.</title>
        <authorList>
            <person name="Barker E.N."/>
            <person name="Darby A.C."/>
            <person name="Helps C.R."/>
            <person name="Peters I.R."/>
            <person name="Hughes M.A."/>
            <person name="Radford A.D."/>
            <person name="Novacco M."/>
            <person name="Boretti F."/>
            <person name="Hofmann-Lehmann R."/>
            <person name="Tasker S."/>
        </authorList>
    </citation>
    <scope>NUCLEOTIDE SEQUENCE</scope>
    <source>
        <strain evidence="3">Birmingham 1</strain>
    </source>
</reference>
<keyword evidence="1" id="KW-0175">Coiled coil</keyword>
<sequence>MFLLFFNEAASWSAFALILITLLAFIGYNYWKKYKGGGKSIGPNSTSDPSLEGWRQEEIELDKMKERNAQLEDEVTKTRSELGNALSENKTLELSIAALKVKLDTLELNYLSCIEELKLLKAEKEELFSTQLELSKKESSMSQTLQHRDTQLSEQKAIWEATNRELESLGSDFKLQSQQLKQLEIERSELLTREENLKTNYHKAIEELKELRAHTKLLQNEKLNLIQQLTSLTHERDRQLEEKENLKSQYVYSWKFYEALRNSGLEVDVTKLREYREFYQSNFELIQSYRRKEEREKNRTTAGKGFELQWGEEAKSLFTSEELKYILFEAQPQNDQDGNKGDFRVVFRDNTNFCSAEKVLNIYIEHKYATKKEEMLGEPEAVKHPQMNREIRKAIENVKKSEDKYDFIFFITNREIGKEEFREKEYFLIETDEDYRHFNLEAPKFSHDRELKILILTYKKSLESLWSLYMLWKIWMPKAPLNLKGLSSELLNEIDKFLESASQLHDGLSSSMAEQWRKVIKPVREVIQYWCAKESELKTLSLRADGLRTRFAAPQLDSDIGNTAEITDDRDSHSIISNEGPSSEHLENIEAPLLSSKLHVLKTIQEERESLN</sequence>
<dbReference type="EMBL" id="HE613254">
    <property type="protein sequence ID" value="CCE66632.1"/>
    <property type="molecule type" value="Genomic_DNA"/>
</dbReference>
<dbReference type="KEGG" id="mhb:MHM_01140"/>
<dbReference type="AlphaFoldDB" id="G8C2T4"/>
<keyword evidence="2" id="KW-0812">Transmembrane</keyword>
<organism evidence="3">
    <name type="scientific">Candidatus Mycoplasma haematominutum 'Birmingham 1'</name>
    <dbReference type="NCBI Taxonomy" id="1116213"/>
    <lineage>
        <taxon>Bacteria</taxon>
        <taxon>Bacillati</taxon>
        <taxon>Mycoplasmatota</taxon>
        <taxon>Mollicutes</taxon>
        <taxon>Mycoplasmataceae</taxon>
        <taxon>Mycoplasma</taxon>
    </lineage>
</organism>
<evidence type="ECO:0000256" key="2">
    <source>
        <dbReference type="SAM" id="Phobius"/>
    </source>
</evidence>